<dbReference type="OrthoDB" id="9802553at2"/>
<dbReference type="GO" id="GO:0044780">
    <property type="term" value="P:bacterial-type flagellum assembly"/>
    <property type="evidence" value="ECO:0007669"/>
    <property type="project" value="InterPro"/>
</dbReference>
<organism evidence="11 12">
    <name type="scientific">Halalkalibacter nanhaiisediminis</name>
    <dbReference type="NCBI Taxonomy" id="688079"/>
    <lineage>
        <taxon>Bacteria</taxon>
        <taxon>Bacillati</taxon>
        <taxon>Bacillota</taxon>
        <taxon>Bacilli</taxon>
        <taxon>Bacillales</taxon>
        <taxon>Bacillaceae</taxon>
        <taxon>Halalkalibacter</taxon>
    </lineage>
</organism>
<evidence type="ECO:0000256" key="4">
    <source>
        <dbReference type="ARBA" id="ARBA00016244"/>
    </source>
</evidence>
<dbReference type="SUPFAM" id="SSF64518">
    <property type="entry name" value="Phase 1 flagellin"/>
    <property type="match status" value="1"/>
</dbReference>
<dbReference type="EMBL" id="VLKZ01000001">
    <property type="protein sequence ID" value="TWI59946.1"/>
    <property type="molecule type" value="Genomic_DNA"/>
</dbReference>
<gene>
    <name evidence="11" type="ORF">IQ10_00369</name>
</gene>
<feature type="coiled-coil region" evidence="7">
    <location>
        <begin position="159"/>
        <end position="193"/>
    </location>
</feature>
<accession>A0A562QUY6</accession>
<dbReference type="GO" id="GO:0005198">
    <property type="term" value="F:structural molecule activity"/>
    <property type="evidence" value="ECO:0007669"/>
    <property type="project" value="InterPro"/>
</dbReference>
<evidence type="ECO:0000256" key="2">
    <source>
        <dbReference type="ARBA" id="ARBA00004613"/>
    </source>
</evidence>
<keyword evidence="11" id="KW-0969">Cilium</keyword>
<dbReference type="InterPro" id="IPR001444">
    <property type="entry name" value="Flag_bb_rod_N"/>
</dbReference>
<evidence type="ECO:0000256" key="5">
    <source>
        <dbReference type="ARBA" id="ARBA00022525"/>
    </source>
</evidence>
<dbReference type="NCBIfam" id="TIGR02492">
    <property type="entry name" value="flgK_ends"/>
    <property type="match status" value="1"/>
</dbReference>
<evidence type="ECO:0000313" key="12">
    <source>
        <dbReference type="Proteomes" id="UP000315711"/>
    </source>
</evidence>
<dbReference type="InterPro" id="IPR053927">
    <property type="entry name" value="FlgK_helical"/>
</dbReference>
<evidence type="ECO:0000256" key="1">
    <source>
        <dbReference type="ARBA" id="ARBA00004365"/>
    </source>
</evidence>
<sequence length="594" mass="65389">MQSTFHGLETARRAMMTQQYALHTVGHNISNANTEGYTRQRVNFSQTEPYPSIGKNAPRLPGHLGTGVKAGSIQRVREEFLDIQYRNEANKVGYWDARFNALQKMEDILNEPSEQGLNNQIDLFWSSLQDLTVDPEDSGARSVVRERGRFVAETFNYLHDSLSEIKNDYKNEIEVTQKEVNALLNQLDNVNEQIRKTEPHGYVTNDLYDEQDRLIDQLSRIVNIKVEREQSGGQPNSAAEGAATVYLVDDAGNPLMKDDGAGNLTPLKLVDGTGADKHMKMSIGFDTTDNFNFVDTFSFTDNSGSVAYTIDLDQMPRGEMKALVDAYGYGYRDTNGIAIVQGTYPDMIAELNVMAENFAKEINNIHQLGFTLADNNGNVKNGGLFFDLGSGDAAKSIKIHDNIIASRDNIAVASVNVDSLNDSGAFTLGGVNYGSPREAYEKWITTSPKTATAYANLQDLLRGTLKDDGGVTVDSFNALPQAFAGDGSNAKRLADMKGIIMDFNGSSGTIGSYYQSVIGDMAVDTQEATRMLASSSSLKDSVDFRRQSVSNVSLDEEMTLMIQFQHAYNAAARNITMVDEMLDRIINNMGVVGR</sequence>
<feature type="domain" description="Flagellar basal body rod protein N-terminal" evidence="8">
    <location>
        <begin position="8"/>
        <end position="38"/>
    </location>
</feature>
<keyword evidence="11" id="KW-0282">Flagellum</keyword>
<dbReference type="PANTHER" id="PTHR30033">
    <property type="entry name" value="FLAGELLAR HOOK-ASSOCIATED PROTEIN 1"/>
    <property type="match status" value="1"/>
</dbReference>
<evidence type="ECO:0000256" key="3">
    <source>
        <dbReference type="ARBA" id="ARBA00009677"/>
    </source>
</evidence>
<comment type="subcellular location">
    <subcellularLocation>
        <location evidence="1">Bacterial flagellum</location>
    </subcellularLocation>
    <subcellularLocation>
        <location evidence="2">Secreted</location>
    </subcellularLocation>
</comment>
<dbReference type="AlphaFoldDB" id="A0A562QUY6"/>
<feature type="domain" description="Flagellar basal-body/hook protein C-terminal" evidence="9">
    <location>
        <begin position="549"/>
        <end position="587"/>
    </location>
</feature>
<dbReference type="GO" id="GO:0009424">
    <property type="term" value="C:bacterial-type flagellum hook"/>
    <property type="evidence" value="ECO:0007669"/>
    <property type="project" value="InterPro"/>
</dbReference>
<evidence type="ECO:0000256" key="6">
    <source>
        <dbReference type="ARBA" id="ARBA00023143"/>
    </source>
</evidence>
<comment type="similarity">
    <text evidence="3">Belongs to the flagella basal body rod proteins family.</text>
</comment>
<reference evidence="11 12" key="1">
    <citation type="journal article" date="2015" name="Stand. Genomic Sci.">
        <title>Genomic Encyclopedia of Bacterial and Archaeal Type Strains, Phase III: the genomes of soil and plant-associated and newly described type strains.</title>
        <authorList>
            <person name="Whitman W.B."/>
            <person name="Woyke T."/>
            <person name="Klenk H.P."/>
            <person name="Zhou Y."/>
            <person name="Lilburn T.G."/>
            <person name="Beck B.J."/>
            <person name="De Vos P."/>
            <person name="Vandamme P."/>
            <person name="Eisen J.A."/>
            <person name="Garrity G."/>
            <person name="Hugenholtz P."/>
            <person name="Kyrpides N.C."/>
        </authorList>
    </citation>
    <scope>NUCLEOTIDE SEQUENCE [LARGE SCALE GENOMIC DNA]</scope>
    <source>
        <strain evidence="11 12">CGMCC 1.10116</strain>
    </source>
</reference>
<keyword evidence="11" id="KW-0966">Cell projection</keyword>
<dbReference type="GO" id="GO:0005576">
    <property type="term" value="C:extracellular region"/>
    <property type="evidence" value="ECO:0007669"/>
    <property type="project" value="UniProtKB-SubCell"/>
</dbReference>
<dbReference type="InterPro" id="IPR002371">
    <property type="entry name" value="FlgK"/>
</dbReference>
<dbReference type="Proteomes" id="UP000315711">
    <property type="component" value="Unassembled WGS sequence"/>
</dbReference>
<evidence type="ECO:0000313" key="11">
    <source>
        <dbReference type="EMBL" id="TWI59946.1"/>
    </source>
</evidence>
<dbReference type="InterPro" id="IPR010930">
    <property type="entry name" value="Flg_bb/hook_C_dom"/>
</dbReference>
<dbReference type="Pfam" id="PF06429">
    <property type="entry name" value="Flg_bbr_C"/>
    <property type="match status" value="1"/>
</dbReference>
<name>A0A562QUY6_9BACI</name>
<feature type="domain" description="Flagellar hook-associated protein FlgK helical" evidence="10">
    <location>
        <begin position="102"/>
        <end position="377"/>
    </location>
</feature>
<evidence type="ECO:0000256" key="7">
    <source>
        <dbReference type="SAM" id="Coils"/>
    </source>
</evidence>
<protein>
    <recommendedName>
        <fullName evidence="4">Flagellar hook-associated protein 1</fullName>
    </recommendedName>
</protein>
<dbReference type="RefSeq" id="WP_144448764.1">
    <property type="nucleotide sequence ID" value="NZ_VLKZ01000001.1"/>
</dbReference>
<keyword evidence="5" id="KW-0964">Secreted</keyword>
<dbReference type="Pfam" id="PF22638">
    <property type="entry name" value="FlgK_D1"/>
    <property type="match status" value="1"/>
</dbReference>
<dbReference type="Pfam" id="PF00460">
    <property type="entry name" value="Flg_bb_rod"/>
    <property type="match status" value="1"/>
</dbReference>
<keyword evidence="7" id="KW-0175">Coiled coil</keyword>
<comment type="caution">
    <text evidence="11">The sequence shown here is derived from an EMBL/GenBank/DDBJ whole genome shotgun (WGS) entry which is preliminary data.</text>
</comment>
<keyword evidence="12" id="KW-1185">Reference proteome</keyword>
<evidence type="ECO:0000259" key="9">
    <source>
        <dbReference type="Pfam" id="PF06429"/>
    </source>
</evidence>
<proteinExistence type="inferred from homology"/>
<evidence type="ECO:0000259" key="10">
    <source>
        <dbReference type="Pfam" id="PF22638"/>
    </source>
</evidence>
<dbReference type="PANTHER" id="PTHR30033:SF1">
    <property type="entry name" value="FLAGELLAR HOOK-ASSOCIATED PROTEIN 1"/>
    <property type="match status" value="1"/>
</dbReference>
<keyword evidence="6" id="KW-0975">Bacterial flagellum</keyword>
<evidence type="ECO:0000259" key="8">
    <source>
        <dbReference type="Pfam" id="PF00460"/>
    </source>
</evidence>